<keyword evidence="5" id="KW-0479">Metal-binding</keyword>
<dbReference type="Pfam" id="PF01909">
    <property type="entry name" value="NTP_transf_2"/>
    <property type="match status" value="1"/>
</dbReference>
<keyword evidence="6" id="KW-0547">Nucleotide-binding</keyword>
<proteinExistence type="inferred from homology"/>
<evidence type="ECO:0000256" key="6">
    <source>
        <dbReference type="ARBA" id="ARBA00022741"/>
    </source>
</evidence>
<dbReference type="Gene3D" id="3.30.460.10">
    <property type="entry name" value="Beta Polymerase, domain 2"/>
    <property type="match status" value="1"/>
</dbReference>
<evidence type="ECO:0000256" key="8">
    <source>
        <dbReference type="ARBA" id="ARBA00022842"/>
    </source>
</evidence>
<keyword evidence="12" id="KW-1185">Reference proteome</keyword>
<gene>
    <name evidence="11" type="ORF">J2Z17_001484</name>
</gene>
<dbReference type="EMBL" id="JAGGJU010000003">
    <property type="protein sequence ID" value="MBP1850063.1"/>
    <property type="molecule type" value="Genomic_DNA"/>
</dbReference>
<dbReference type="PANTHER" id="PTHR33571">
    <property type="entry name" value="SSL8005 PROTEIN"/>
    <property type="match status" value="1"/>
</dbReference>
<comment type="caution">
    <text evidence="11">The sequence shown here is derived from an EMBL/GenBank/DDBJ whole genome shotgun (WGS) entry which is preliminary data.</text>
</comment>
<dbReference type="RefSeq" id="WP_209943638.1">
    <property type="nucleotide sequence ID" value="NZ_JAGGJU010000003.1"/>
</dbReference>
<dbReference type="CDD" id="cd05403">
    <property type="entry name" value="NT_KNTase_like"/>
    <property type="match status" value="1"/>
</dbReference>
<evidence type="ECO:0000313" key="12">
    <source>
        <dbReference type="Proteomes" id="UP000759443"/>
    </source>
</evidence>
<evidence type="ECO:0000256" key="2">
    <source>
        <dbReference type="ARBA" id="ARBA00022649"/>
    </source>
</evidence>
<dbReference type="InterPro" id="IPR052038">
    <property type="entry name" value="Type-VII_TA_antitoxin"/>
</dbReference>
<feature type="domain" description="Polymerase nucleotidyl transferase" evidence="10">
    <location>
        <begin position="22"/>
        <end position="96"/>
    </location>
</feature>
<evidence type="ECO:0000256" key="9">
    <source>
        <dbReference type="ARBA" id="ARBA00038276"/>
    </source>
</evidence>
<comment type="cofactor">
    <cofactor evidence="1">
        <name>Mg(2+)</name>
        <dbReference type="ChEBI" id="CHEBI:18420"/>
    </cofactor>
</comment>
<dbReference type="InterPro" id="IPR002934">
    <property type="entry name" value="Polymerase_NTP_transf_dom"/>
</dbReference>
<protein>
    <submittedName>
        <fullName evidence="11">Nucleotidyltransferase</fullName>
    </submittedName>
</protein>
<keyword evidence="8" id="KW-0460">Magnesium</keyword>
<name>A0ABS4DWL2_9HYPH</name>
<dbReference type="InterPro" id="IPR043519">
    <property type="entry name" value="NT_sf"/>
</dbReference>
<dbReference type="Proteomes" id="UP000759443">
    <property type="component" value="Unassembled WGS sequence"/>
</dbReference>
<organism evidence="11 12">
    <name type="scientific">Rhizobium halophytocola</name>
    <dbReference type="NCBI Taxonomy" id="735519"/>
    <lineage>
        <taxon>Bacteria</taxon>
        <taxon>Pseudomonadati</taxon>
        <taxon>Pseudomonadota</taxon>
        <taxon>Alphaproteobacteria</taxon>
        <taxon>Hyphomicrobiales</taxon>
        <taxon>Rhizobiaceae</taxon>
        <taxon>Rhizobium/Agrobacterium group</taxon>
        <taxon>Rhizobium</taxon>
    </lineage>
</organism>
<keyword evidence="3" id="KW-0808">Transferase</keyword>
<comment type="similarity">
    <text evidence="9">Belongs to the MntA antitoxin family.</text>
</comment>
<sequence>MKRADAIDLLTQNAHAVRDMGATALYRFGSTARNEAQSSSDLDIFIDYDPSSRFSLVQLVEIKQFLEAMLALEVDLTTRNRLHALLRDEIEQSAIRVF</sequence>
<evidence type="ECO:0000313" key="11">
    <source>
        <dbReference type="EMBL" id="MBP1850063.1"/>
    </source>
</evidence>
<evidence type="ECO:0000256" key="4">
    <source>
        <dbReference type="ARBA" id="ARBA00022695"/>
    </source>
</evidence>
<evidence type="ECO:0000256" key="1">
    <source>
        <dbReference type="ARBA" id="ARBA00001946"/>
    </source>
</evidence>
<evidence type="ECO:0000256" key="3">
    <source>
        <dbReference type="ARBA" id="ARBA00022679"/>
    </source>
</evidence>
<keyword evidence="2" id="KW-1277">Toxin-antitoxin system</keyword>
<accession>A0ABS4DWL2</accession>
<keyword evidence="7" id="KW-0067">ATP-binding</keyword>
<dbReference type="SUPFAM" id="SSF81301">
    <property type="entry name" value="Nucleotidyltransferase"/>
    <property type="match status" value="1"/>
</dbReference>
<evidence type="ECO:0000256" key="7">
    <source>
        <dbReference type="ARBA" id="ARBA00022840"/>
    </source>
</evidence>
<keyword evidence="4" id="KW-0548">Nucleotidyltransferase</keyword>
<reference evidence="11 12" key="1">
    <citation type="submission" date="2021-03" db="EMBL/GenBank/DDBJ databases">
        <title>Genomic Encyclopedia of Type Strains, Phase IV (KMG-IV): sequencing the most valuable type-strain genomes for metagenomic binning, comparative biology and taxonomic classification.</title>
        <authorList>
            <person name="Goeker M."/>
        </authorList>
    </citation>
    <scope>NUCLEOTIDE SEQUENCE [LARGE SCALE GENOMIC DNA]</scope>
    <source>
        <strain evidence="11 12">DSM 21600</strain>
    </source>
</reference>
<dbReference type="PANTHER" id="PTHR33571:SF14">
    <property type="entry name" value="PROTEIN ADENYLYLTRANSFERASE MJ0435-RELATED"/>
    <property type="match status" value="1"/>
</dbReference>
<evidence type="ECO:0000259" key="10">
    <source>
        <dbReference type="Pfam" id="PF01909"/>
    </source>
</evidence>
<evidence type="ECO:0000256" key="5">
    <source>
        <dbReference type="ARBA" id="ARBA00022723"/>
    </source>
</evidence>